<dbReference type="AlphaFoldDB" id="A0A5B7BYT0"/>
<organism evidence="2">
    <name type="scientific">Davidia involucrata</name>
    <name type="common">Dove tree</name>
    <dbReference type="NCBI Taxonomy" id="16924"/>
    <lineage>
        <taxon>Eukaryota</taxon>
        <taxon>Viridiplantae</taxon>
        <taxon>Streptophyta</taxon>
        <taxon>Embryophyta</taxon>
        <taxon>Tracheophyta</taxon>
        <taxon>Spermatophyta</taxon>
        <taxon>Magnoliopsida</taxon>
        <taxon>eudicotyledons</taxon>
        <taxon>Gunneridae</taxon>
        <taxon>Pentapetalae</taxon>
        <taxon>asterids</taxon>
        <taxon>Cornales</taxon>
        <taxon>Nyssaceae</taxon>
        <taxon>Davidia</taxon>
    </lineage>
</organism>
<comment type="similarity">
    <text evidence="1">Belongs to the REF/SRPP family.</text>
</comment>
<reference evidence="2" key="1">
    <citation type="submission" date="2019-08" db="EMBL/GenBank/DDBJ databases">
        <title>Reference gene set and small RNA set construction with multiple tissues from Davidia involucrata Baill.</title>
        <authorList>
            <person name="Yang H."/>
            <person name="Zhou C."/>
            <person name="Li G."/>
            <person name="Wang J."/>
            <person name="Gao P."/>
            <person name="Wang M."/>
            <person name="Wang R."/>
            <person name="Zhao Y."/>
        </authorList>
    </citation>
    <scope>NUCLEOTIDE SEQUENCE</scope>
    <source>
        <tissue evidence="2">Mixed with DoveR01_LX</tissue>
    </source>
</reference>
<dbReference type="InterPro" id="IPR008802">
    <property type="entry name" value="REF"/>
</dbReference>
<evidence type="ECO:0000313" key="2">
    <source>
        <dbReference type="EMBL" id="MPA72223.1"/>
    </source>
</evidence>
<accession>A0A5B7BYT0</accession>
<evidence type="ECO:0000256" key="1">
    <source>
        <dbReference type="ARBA" id="ARBA00009737"/>
    </source>
</evidence>
<dbReference type="PANTHER" id="PTHR33732:SF2">
    <property type="entry name" value="REF_SRPP-LIKE PROTEIN"/>
    <property type="match status" value="1"/>
</dbReference>
<dbReference type="EMBL" id="GHES01041664">
    <property type="protein sequence ID" value="MPA72223.1"/>
    <property type="molecule type" value="Transcribed_RNA"/>
</dbReference>
<evidence type="ECO:0008006" key="3">
    <source>
        <dbReference type="Google" id="ProtNLM"/>
    </source>
</evidence>
<proteinExistence type="inferred from homology"/>
<name>A0A5B7BYT0_DAVIN</name>
<dbReference type="Pfam" id="PF05755">
    <property type="entry name" value="REF"/>
    <property type="match status" value="1"/>
</dbReference>
<sequence>MASNKIEIENSDGELKHLGFARMIAINALVCVSNLYEYAKQNSGPLKSTVGTVESAVTTVVGPVYEKFRGVPGDLLVFLDKKVDEATIKLDKHAPPLAKQVVGQAHFMVQKASEVAQTLLREAQVGGPHAAIDYTGTLCKQLLVSQGARVWYGVNQIPPFHAVANMAVATAACCSEKYNESIAAMTSKGYTVFNYFPLVPIEEMAKAYKQVEATKKGDAGNVVHAK</sequence>
<protein>
    <recommendedName>
        <fullName evidence="3">REF/SRPP-like protein</fullName>
    </recommendedName>
</protein>
<dbReference type="PANTHER" id="PTHR33732">
    <property type="entry name" value="REF/SRPP-LIKE PROTEIN OS05G0151300/LOC_OS05G05940"/>
    <property type="match status" value="1"/>
</dbReference>
<gene>
    <name evidence="2" type="ORF">Din_041664</name>
</gene>